<dbReference type="PANTHER" id="PTHR24421:SF55">
    <property type="entry name" value="SENSOR HISTIDINE KINASE YDFH"/>
    <property type="match status" value="1"/>
</dbReference>
<dbReference type="EMBL" id="SDGY01000001">
    <property type="protein sequence ID" value="TYC47095.1"/>
    <property type="molecule type" value="Genomic_DNA"/>
</dbReference>
<protein>
    <recommendedName>
        <fullName evidence="2">histidine kinase</fullName>
        <ecNumber evidence="2">2.7.13.3</ecNumber>
    </recommendedName>
</protein>
<dbReference type="Pfam" id="PF07730">
    <property type="entry name" value="HisKA_3"/>
    <property type="match status" value="1"/>
</dbReference>
<reference evidence="8 9" key="1">
    <citation type="submission" date="2019-01" db="EMBL/GenBank/DDBJ databases">
        <title>Leuconostoc litchii sp. nov., a novel lactic acid bacterium isolated from lychee.</title>
        <authorList>
            <person name="Wang L.-T."/>
        </authorList>
    </citation>
    <scope>NUCLEOTIDE SEQUENCE [LARGE SCALE GENOMIC DNA]</scope>
    <source>
        <strain evidence="8 9">MB7</strain>
    </source>
</reference>
<dbReference type="Proteomes" id="UP000442244">
    <property type="component" value="Unassembled WGS sequence"/>
</dbReference>
<feature type="transmembrane region" description="Helical" evidence="6">
    <location>
        <begin position="45"/>
        <end position="62"/>
    </location>
</feature>
<keyword evidence="6" id="KW-0472">Membrane</keyword>
<dbReference type="Pfam" id="PF02518">
    <property type="entry name" value="HATPase_c"/>
    <property type="match status" value="1"/>
</dbReference>
<dbReference type="OrthoDB" id="9781904at2"/>
<evidence type="ECO:0000259" key="7">
    <source>
        <dbReference type="PROSITE" id="PS50109"/>
    </source>
</evidence>
<dbReference type="InterPro" id="IPR005467">
    <property type="entry name" value="His_kinase_dom"/>
</dbReference>
<evidence type="ECO:0000256" key="1">
    <source>
        <dbReference type="ARBA" id="ARBA00000085"/>
    </source>
</evidence>
<organism evidence="8 9">
    <name type="scientific">Leuconostoc litchii</name>
    <dbReference type="NCBI Taxonomy" id="1981069"/>
    <lineage>
        <taxon>Bacteria</taxon>
        <taxon>Bacillati</taxon>
        <taxon>Bacillota</taxon>
        <taxon>Bacilli</taxon>
        <taxon>Lactobacillales</taxon>
        <taxon>Lactobacillaceae</taxon>
        <taxon>Leuconostoc</taxon>
    </lineage>
</organism>
<dbReference type="PANTHER" id="PTHR24421">
    <property type="entry name" value="NITRATE/NITRITE SENSOR PROTEIN NARX-RELATED"/>
    <property type="match status" value="1"/>
</dbReference>
<keyword evidence="4 8" id="KW-0418">Kinase</keyword>
<dbReference type="PROSITE" id="PS50109">
    <property type="entry name" value="HIS_KIN"/>
    <property type="match status" value="1"/>
</dbReference>
<evidence type="ECO:0000256" key="4">
    <source>
        <dbReference type="ARBA" id="ARBA00022777"/>
    </source>
</evidence>
<keyword evidence="6" id="KW-0812">Transmembrane</keyword>
<evidence type="ECO:0000256" key="3">
    <source>
        <dbReference type="ARBA" id="ARBA00022679"/>
    </source>
</evidence>
<dbReference type="GO" id="GO:0046983">
    <property type="term" value="F:protein dimerization activity"/>
    <property type="evidence" value="ECO:0007669"/>
    <property type="project" value="InterPro"/>
</dbReference>
<comment type="caution">
    <text evidence="8">The sequence shown here is derived from an EMBL/GenBank/DDBJ whole genome shotgun (WGS) entry which is preliminary data.</text>
</comment>
<evidence type="ECO:0000256" key="6">
    <source>
        <dbReference type="SAM" id="Phobius"/>
    </source>
</evidence>
<dbReference type="SMART" id="SM00387">
    <property type="entry name" value="HATPase_c"/>
    <property type="match status" value="1"/>
</dbReference>
<evidence type="ECO:0000256" key="2">
    <source>
        <dbReference type="ARBA" id="ARBA00012438"/>
    </source>
</evidence>
<feature type="transmembrane region" description="Helical" evidence="6">
    <location>
        <begin position="21"/>
        <end position="39"/>
    </location>
</feature>
<keyword evidence="6" id="KW-1133">Transmembrane helix</keyword>
<dbReference type="Gene3D" id="3.30.565.10">
    <property type="entry name" value="Histidine kinase-like ATPase, C-terminal domain"/>
    <property type="match status" value="1"/>
</dbReference>
<dbReference type="RefSeq" id="WP_148604567.1">
    <property type="nucleotide sequence ID" value="NZ_BSUV01000001.1"/>
</dbReference>
<evidence type="ECO:0000313" key="8">
    <source>
        <dbReference type="EMBL" id="TYC47095.1"/>
    </source>
</evidence>
<dbReference type="SUPFAM" id="SSF55874">
    <property type="entry name" value="ATPase domain of HSP90 chaperone/DNA topoisomerase II/histidine kinase"/>
    <property type="match status" value="1"/>
</dbReference>
<keyword evidence="5" id="KW-0902">Two-component regulatory system</keyword>
<feature type="transmembrane region" description="Helical" evidence="6">
    <location>
        <begin position="120"/>
        <end position="137"/>
    </location>
</feature>
<feature type="domain" description="Histidine kinase" evidence="7">
    <location>
        <begin position="306"/>
        <end position="396"/>
    </location>
</feature>
<feature type="transmembrane region" description="Helical" evidence="6">
    <location>
        <begin position="143"/>
        <end position="162"/>
    </location>
</feature>
<accession>A0A6P2CM57</accession>
<name>A0A6P2CM57_9LACO</name>
<keyword evidence="3" id="KW-0808">Transferase</keyword>
<dbReference type="AlphaFoldDB" id="A0A6P2CM57"/>
<evidence type="ECO:0000256" key="5">
    <source>
        <dbReference type="ARBA" id="ARBA00023012"/>
    </source>
</evidence>
<dbReference type="InterPro" id="IPR050482">
    <property type="entry name" value="Sensor_HK_TwoCompSys"/>
</dbReference>
<dbReference type="InterPro" id="IPR003594">
    <property type="entry name" value="HATPase_dom"/>
</dbReference>
<feature type="transmembrane region" description="Helical" evidence="6">
    <location>
        <begin position="69"/>
        <end position="90"/>
    </location>
</feature>
<sequence>MKIDIETEIRKHILLLYRWPMIFWSLMMYFLAFYLRGLSDSLPNMYTVAFFILFFAQAVINFKSIKLIAFNKFLFILSEIIIIVISGILITPGETVLYMSMLPVIGVQIISLYDIRLKTLLFILAPAQILVMFIQLIGNGFFLAFMALEASVFLNTIIFLAWRSYHRQVSQMIKTKHLLEELQLTYTEVKEISQQNERSRIGRDLHDTLMQGLAGVTMQLEGIKALLLNNKLDRAIQEIDKTINLSRNSLKEARAVVYDMRTNSVIDGDLYDRLNQLGKVFYENYGLNVNIKTSTEIKLPHDYLEEILKIISESLTNIVKHAKTDVAIVKISFQNYLAIEIVDYGVGFNVSNGERKENHFGLNAIYERVEMLNGQVKIDSHIGEGTKVNISFPAKLRWQNDK</sequence>
<dbReference type="InterPro" id="IPR036890">
    <property type="entry name" value="HATPase_C_sf"/>
</dbReference>
<dbReference type="GO" id="GO:0000155">
    <property type="term" value="F:phosphorelay sensor kinase activity"/>
    <property type="evidence" value="ECO:0007669"/>
    <property type="project" value="InterPro"/>
</dbReference>
<dbReference type="CDD" id="cd16917">
    <property type="entry name" value="HATPase_UhpB-NarQ-NarX-like"/>
    <property type="match status" value="1"/>
</dbReference>
<proteinExistence type="predicted"/>
<dbReference type="Gene3D" id="1.20.5.1930">
    <property type="match status" value="1"/>
</dbReference>
<dbReference type="EC" id="2.7.13.3" evidence="2"/>
<feature type="transmembrane region" description="Helical" evidence="6">
    <location>
        <begin position="96"/>
        <end position="113"/>
    </location>
</feature>
<gene>
    <name evidence="8" type="ORF">ESZ47_02885</name>
</gene>
<dbReference type="GO" id="GO:0016020">
    <property type="term" value="C:membrane"/>
    <property type="evidence" value="ECO:0007669"/>
    <property type="project" value="InterPro"/>
</dbReference>
<keyword evidence="9" id="KW-1185">Reference proteome</keyword>
<dbReference type="InterPro" id="IPR011712">
    <property type="entry name" value="Sig_transdc_His_kin_sub3_dim/P"/>
</dbReference>
<evidence type="ECO:0000313" key="9">
    <source>
        <dbReference type="Proteomes" id="UP000442244"/>
    </source>
</evidence>
<comment type="catalytic activity">
    <reaction evidence="1">
        <text>ATP + protein L-histidine = ADP + protein N-phospho-L-histidine.</text>
        <dbReference type="EC" id="2.7.13.3"/>
    </reaction>
</comment>